<evidence type="ECO:0000256" key="1">
    <source>
        <dbReference type="ARBA" id="ARBA00007613"/>
    </source>
</evidence>
<gene>
    <name evidence="2" type="ORF">ACK2TP_08505</name>
</gene>
<name>A0ABW9KJ30_9BACT</name>
<accession>A0ABW9KJ30</accession>
<dbReference type="PANTHER" id="PTHR30203">
    <property type="entry name" value="OUTER MEMBRANE CATION EFFLUX PROTEIN"/>
    <property type="match status" value="1"/>
</dbReference>
<dbReference type="EMBL" id="JBJYXY010000001">
    <property type="protein sequence ID" value="MFN2975801.1"/>
    <property type="molecule type" value="Genomic_DNA"/>
</dbReference>
<evidence type="ECO:0000313" key="2">
    <source>
        <dbReference type="EMBL" id="MFN2975801.1"/>
    </source>
</evidence>
<evidence type="ECO:0000313" key="3">
    <source>
        <dbReference type="Proteomes" id="UP001634747"/>
    </source>
</evidence>
<protein>
    <submittedName>
        <fullName evidence="2">TolC family protein</fullName>
    </submittedName>
</protein>
<dbReference type="PANTHER" id="PTHR30203:SF24">
    <property type="entry name" value="BLR4935 PROTEIN"/>
    <property type="match status" value="1"/>
</dbReference>
<proteinExistence type="inferred from homology"/>
<dbReference type="SUPFAM" id="SSF56954">
    <property type="entry name" value="Outer membrane efflux proteins (OEP)"/>
    <property type="match status" value="1"/>
</dbReference>
<organism evidence="2 3">
    <name type="scientific">Terriglobus aquaticus</name>
    <dbReference type="NCBI Taxonomy" id="940139"/>
    <lineage>
        <taxon>Bacteria</taxon>
        <taxon>Pseudomonadati</taxon>
        <taxon>Acidobacteriota</taxon>
        <taxon>Terriglobia</taxon>
        <taxon>Terriglobales</taxon>
        <taxon>Acidobacteriaceae</taxon>
        <taxon>Terriglobus</taxon>
    </lineage>
</organism>
<dbReference type="Gene3D" id="1.20.1600.10">
    <property type="entry name" value="Outer membrane efflux proteins (OEP)"/>
    <property type="match status" value="1"/>
</dbReference>
<dbReference type="Pfam" id="PF02321">
    <property type="entry name" value="OEP"/>
    <property type="match status" value="2"/>
</dbReference>
<dbReference type="InterPro" id="IPR010131">
    <property type="entry name" value="MdtP/NodT-like"/>
</dbReference>
<dbReference type="RefSeq" id="WP_344687943.1">
    <property type="nucleotide sequence ID" value="NZ_BAABBH010000001.1"/>
</dbReference>
<dbReference type="Proteomes" id="UP001634747">
    <property type="component" value="Unassembled WGS sequence"/>
</dbReference>
<comment type="caution">
    <text evidence="2">The sequence shown here is derived from an EMBL/GenBank/DDBJ whole genome shotgun (WGS) entry which is preliminary data.</text>
</comment>
<comment type="similarity">
    <text evidence="1">Belongs to the outer membrane factor (OMF) (TC 1.B.17) family.</text>
</comment>
<sequence length="482" mass="53029">MIVSNRTNFRTTPRLLPSAKLGNLAKTATSRFNLLAKCMHYATMVRCGPAPSEMPISTEQTNTVPATRFPLRRRTTVLAVLASALAWSAQAQSPPTAPTLSLHDAIVRSQASPQAHISQDQVDLTRGAVIQAGLAPNPRLYLQSEDLRPWASNFDFPNSTEDYGYVGQLFELGGKRSRRVDFARANERQAEANRTLANQQIAGRVAAAYWSAVANAGIEQLLERDLSAVDEIARYNQERVNSGAGRGVDLIRVQIERDRLRLALATAKREVVQSRIELFRQVGQAPDDAVRLSDKLDSSLPAQTQTLATVLATRADLVAAREAVQAAEADVRLQRAVGVPDLDLLAGYKRNAADNTLYSSLQLPLPFRNRNQGEIARAQASVHLAQDRLRQLELSAQADITAAQQAFQQQQEIVRDILPDMRARAAQNLAIMDDAYRSGGVDLLRFLDAERTAFDVEVSALRTLAEYQQAGLRLQLAYGMQP</sequence>
<keyword evidence="3" id="KW-1185">Reference proteome</keyword>
<dbReference type="InterPro" id="IPR003423">
    <property type="entry name" value="OMP_efflux"/>
</dbReference>
<reference evidence="2 3" key="1">
    <citation type="submission" date="2024-12" db="EMBL/GenBank/DDBJ databases">
        <authorList>
            <person name="Lee Y."/>
        </authorList>
    </citation>
    <scope>NUCLEOTIDE SEQUENCE [LARGE SCALE GENOMIC DNA]</scope>
    <source>
        <strain evidence="2 3">03SUJ4</strain>
    </source>
</reference>